<dbReference type="Gene3D" id="1.10.10.10">
    <property type="entry name" value="Winged helix-like DNA-binding domain superfamily/Winged helix DNA-binding domain"/>
    <property type="match status" value="1"/>
</dbReference>
<organism evidence="3 4">
    <name type="scientific">Clavibacter michiganensis subsp. insidiosus</name>
    <dbReference type="NCBI Taxonomy" id="33014"/>
    <lineage>
        <taxon>Bacteria</taxon>
        <taxon>Bacillati</taxon>
        <taxon>Actinomycetota</taxon>
        <taxon>Actinomycetes</taxon>
        <taxon>Micrococcales</taxon>
        <taxon>Microbacteriaceae</taxon>
        <taxon>Clavibacter</taxon>
    </lineage>
</organism>
<feature type="domain" description="Transcription regulator PadR N-terminal" evidence="2">
    <location>
        <begin position="15"/>
        <end position="86"/>
    </location>
</feature>
<evidence type="ECO:0000256" key="1">
    <source>
        <dbReference type="SAM" id="MobiDB-lite"/>
    </source>
</evidence>
<dbReference type="InterPro" id="IPR036388">
    <property type="entry name" value="WH-like_DNA-bd_sf"/>
</dbReference>
<dbReference type="OrthoDB" id="122286at2"/>
<dbReference type="HOGENOM" id="CLU_063440_3_1_11"/>
<evidence type="ECO:0000313" key="3">
    <source>
        <dbReference type="EMBL" id="AJW78126.1"/>
    </source>
</evidence>
<dbReference type="InterPro" id="IPR052509">
    <property type="entry name" value="Metal_resp_DNA-bind_regulator"/>
</dbReference>
<dbReference type="Proteomes" id="UP000032604">
    <property type="component" value="Chromosome"/>
</dbReference>
<dbReference type="InterPro" id="IPR005149">
    <property type="entry name" value="Tscrpt_reg_PadR_N"/>
</dbReference>
<dbReference type="InterPro" id="IPR036390">
    <property type="entry name" value="WH_DNA-bd_sf"/>
</dbReference>
<dbReference type="AlphaFoldDB" id="A0A0D5CEQ6"/>
<evidence type="ECO:0000313" key="4">
    <source>
        <dbReference type="Proteomes" id="UP000032604"/>
    </source>
</evidence>
<protein>
    <submittedName>
        <fullName evidence="3">PadR family transcriptional regulator</fullName>
    </submittedName>
</protein>
<dbReference type="PANTHER" id="PTHR33169:SF14">
    <property type="entry name" value="TRANSCRIPTIONAL REGULATOR RV3488"/>
    <property type="match status" value="1"/>
</dbReference>
<reference evidence="3 4" key="1">
    <citation type="journal article" date="2015" name="Genome Announc.">
        <title>Complete Genome Sequence of Clavibacter michiganensis subsp. insidiosus R1-1 Using PacBio Single-Molecule Real-Time Technology.</title>
        <authorList>
            <person name="Lu Y."/>
            <person name="Samac D.A."/>
            <person name="Glazebrook J."/>
            <person name="Ishimaru C.A."/>
        </authorList>
    </citation>
    <scope>NUCLEOTIDE SEQUENCE [LARGE SCALE GENOMIC DNA]</scope>
    <source>
        <strain evidence="3 4">R1-1</strain>
    </source>
</reference>
<accession>A0A0D5CEQ6</accession>
<sequence length="138" mass="14374">MDTTQLLKGALDTAVLAVVQHDDGYGYDIVRRLRDAGLGDVGDASVYGTLRRLSAAGALSSYVVPSEGGPHRKYYAINPEGRELLAGQRATWAAFATAMSGLLGEPAPAPTHRTRKAGGTGEGPVPASVDVRTIGEKP</sequence>
<dbReference type="KEGG" id="cmh:VO01_02415"/>
<gene>
    <name evidence="3" type="ORF">VO01_02415</name>
</gene>
<dbReference type="RefSeq" id="WP_045526591.1">
    <property type="nucleotide sequence ID" value="NZ_CP011043.1"/>
</dbReference>
<dbReference type="Pfam" id="PF03551">
    <property type="entry name" value="PadR"/>
    <property type="match status" value="1"/>
</dbReference>
<dbReference type="PATRIC" id="fig|33014.5.peg.506"/>
<dbReference type="EMBL" id="CP011043">
    <property type="protein sequence ID" value="AJW78126.1"/>
    <property type="molecule type" value="Genomic_DNA"/>
</dbReference>
<name>A0A0D5CEQ6_9MICO</name>
<feature type="region of interest" description="Disordered" evidence="1">
    <location>
        <begin position="104"/>
        <end position="138"/>
    </location>
</feature>
<evidence type="ECO:0000259" key="2">
    <source>
        <dbReference type="Pfam" id="PF03551"/>
    </source>
</evidence>
<proteinExistence type="predicted"/>
<dbReference type="PANTHER" id="PTHR33169">
    <property type="entry name" value="PADR-FAMILY TRANSCRIPTIONAL REGULATOR"/>
    <property type="match status" value="1"/>
</dbReference>
<dbReference type="SUPFAM" id="SSF46785">
    <property type="entry name" value="Winged helix' DNA-binding domain"/>
    <property type="match status" value="1"/>
</dbReference>